<feature type="compositionally biased region" description="Polar residues" evidence="1">
    <location>
        <begin position="346"/>
        <end position="357"/>
    </location>
</feature>
<dbReference type="Proteomes" id="UP000531216">
    <property type="component" value="Unassembled WGS sequence"/>
</dbReference>
<dbReference type="AlphaFoldDB" id="A0A7W6FSR0"/>
<feature type="region of interest" description="Disordered" evidence="1">
    <location>
        <begin position="432"/>
        <end position="462"/>
    </location>
</feature>
<feature type="region of interest" description="Disordered" evidence="1">
    <location>
        <begin position="341"/>
        <end position="382"/>
    </location>
</feature>
<feature type="region of interest" description="Disordered" evidence="1">
    <location>
        <begin position="47"/>
        <end position="88"/>
    </location>
</feature>
<dbReference type="InterPro" id="IPR007407">
    <property type="entry name" value="DUF459"/>
</dbReference>
<dbReference type="Pfam" id="PF04311">
    <property type="entry name" value="DUF459"/>
    <property type="match status" value="1"/>
</dbReference>
<dbReference type="OrthoDB" id="9805649at2"/>
<dbReference type="RefSeq" id="WP_090961810.1">
    <property type="nucleotide sequence ID" value="NZ_FOOA01000004.1"/>
</dbReference>
<sequence length="462" mass="47813">MADTIHARASRAFLSAILALCVVGAEASHAPSAEAQQRRGLLDMLFGGGRTETRQPPQRVEQPPQRRQVKKVRKARNPGASAQRPKAGKALAAAGGAAAAAAVTTAPVEKSETARTVLVVGDFMAGSLAKGLEEAVSQNREIRVVSKVDGSSGLVREDHFNWPSEIGKTIAETKPAVVVVMLGANDRQAIREAGSSLALRTAEWSDRYTARVEALASAVRAAGASLVWVGALPFDVDRASEDMVYFNDLYRTAALKAGGEFVDVWGGFTDANGAFVASGPDMAGQTARLRNSDGITLTGAGSDKLAYFVEKPVTRILGLSVDDLVASLGSQQMSAADLPSAGDLASATTTPPVSFSDPSLDGGDNLLGGAVAPGVKPHGDASPRAKLVVAGAPMDPTEGRADHFNWTGRSGAVSPTTQGNAIVFRGSTTLDELRRQAKDAGAPETEGAADAAARSLPDPTRP</sequence>
<feature type="compositionally biased region" description="Low complexity" evidence="1">
    <location>
        <begin position="439"/>
        <end position="453"/>
    </location>
</feature>
<dbReference type="EMBL" id="JACIDO010000001">
    <property type="protein sequence ID" value="MBB3933915.1"/>
    <property type="molecule type" value="Genomic_DNA"/>
</dbReference>
<proteinExistence type="predicted"/>
<accession>A0A7W6FSR0</accession>
<dbReference type="Gene3D" id="3.40.50.1110">
    <property type="entry name" value="SGNH hydrolase"/>
    <property type="match status" value="1"/>
</dbReference>
<feature type="compositionally biased region" description="Low complexity" evidence="1">
    <location>
        <begin position="54"/>
        <end position="66"/>
    </location>
</feature>
<dbReference type="InterPro" id="IPR036514">
    <property type="entry name" value="SGNH_hydro_sf"/>
</dbReference>
<comment type="caution">
    <text evidence="2">The sequence shown here is derived from an EMBL/GenBank/DDBJ whole genome shotgun (WGS) entry which is preliminary data.</text>
</comment>
<keyword evidence="3" id="KW-1185">Reference proteome</keyword>
<evidence type="ECO:0000256" key="1">
    <source>
        <dbReference type="SAM" id="MobiDB-lite"/>
    </source>
</evidence>
<dbReference type="SUPFAM" id="SSF52266">
    <property type="entry name" value="SGNH hydrolase"/>
    <property type="match status" value="1"/>
</dbReference>
<evidence type="ECO:0000313" key="2">
    <source>
        <dbReference type="EMBL" id="MBB3933915.1"/>
    </source>
</evidence>
<gene>
    <name evidence="2" type="ORF">GGR05_000026</name>
</gene>
<reference evidence="2 3" key="1">
    <citation type="submission" date="2020-08" db="EMBL/GenBank/DDBJ databases">
        <title>Genomic Encyclopedia of Type Strains, Phase IV (KMG-IV): sequencing the most valuable type-strain genomes for metagenomic binning, comparative biology and taxonomic classification.</title>
        <authorList>
            <person name="Goeker M."/>
        </authorList>
    </citation>
    <scope>NUCLEOTIDE SEQUENCE [LARGE SCALE GENOMIC DNA]</scope>
    <source>
        <strain evidence="2 3">DSM 25024</strain>
    </source>
</reference>
<name>A0A7W6FSR0_9HYPH</name>
<organism evidence="2 3">
    <name type="scientific">Aureimonas phyllosphaerae</name>
    <dbReference type="NCBI Taxonomy" id="1166078"/>
    <lineage>
        <taxon>Bacteria</taxon>
        <taxon>Pseudomonadati</taxon>
        <taxon>Pseudomonadota</taxon>
        <taxon>Alphaproteobacteria</taxon>
        <taxon>Hyphomicrobiales</taxon>
        <taxon>Aurantimonadaceae</taxon>
        <taxon>Aureimonas</taxon>
    </lineage>
</organism>
<dbReference type="CDD" id="cd01829">
    <property type="entry name" value="SGNH_hydrolase_peri2"/>
    <property type="match status" value="1"/>
</dbReference>
<protein>
    <recommendedName>
        <fullName evidence="4">SGNH hydrolase-type esterase domain-containing protein</fullName>
    </recommendedName>
</protein>
<evidence type="ECO:0000313" key="3">
    <source>
        <dbReference type="Proteomes" id="UP000531216"/>
    </source>
</evidence>
<evidence type="ECO:0008006" key="4">
    <source>
        <dbReference type="Google" id="ProtNLM"/>
    </source>
</evidence>
<feature type="compositionally biased region" description="Basic residues" evidence="1">
    <location>
        <begin position="67"/>
        <end position="76"/>
    </location>
</feature>
<dbReference type="GO" id="GO:0016788">
    <property type="term" value="F:hydrolase activity, acting on ester bonds"/>
    <property type="evidence" value="ECO:0007669"/>
    <property type="project" value="UniProtKB-ARBA"/>
</dbReference>